<dbReference type="PANTHER" id="PTHR30032:SF8">
    <property type="entry name" value="GERMINATION-SPECIFIC N-ACETYLMURAMOYL-L-ALANINE AMIDASE"/>
    <property type="match status" value="1"/>
</dbReference>
<dbReference type="PANTHER" id="PTHR30032">
    <property type="entry name" value="N-ACETYLMURAMOYL-L-ALANINE AMIDASE-RELATED"/>
    <property type="match status" value="1"/>
</dbReference>
<dbReference type="AlphaFoldDB" id="A0A0W8I8W3"/>
<sequence length="354" mass="35598">MPAAHRRALLALSLVALLGATPAVATPDPEDAVVVDRLAGDDRFATAALIAAQLPEGADTVFLANGQDYAQGADAVAAGATAASGVFPDLVDGGPSGPAPVLLVRGIGIPEATRAALEELAPSQAVVLGGPGVILPTVDEELIEMGIQPVRAFGRNRYGTAAVLAATFGPGVDTVFVASGEAIFHKPPVPPMMPDALAASARAGAEGAPVLLTRLDELPRETRAALEALAPGSITIVGGENGVSRRVALELEAIAPVTRVKGSTRYETAAALFAGRGTGGQAYLASGEGFADSLSVSALAATQQAPLLLSRPYGVPSVTEQALLEARPTSVHLVGGPTALDDAVLTDVRTLLGP</sequence>
<accession>A0A0W8I8W3</accession>
<dbReference type="EMBL" id="LQBL01000022">
    <property type="protein sequence ID" value="KUG55730.1"/>
    <property type="molecule type" value="Genomic_DNA"/>
</dbReference>
<evidence type="ECO:0000313" key="3">
    <source>
        <dbReference type="Proteomes" id="UP000054837"/>
    </source>
</evidence>
<dbReference type="InterPro" id="IPR051922">
    <property type="entry name" value="Bact_Sporulation_Assoc"/>
</dbReference>
<dbReference type="Pfam" id="PF04122">
    <property type="entry name" value="CW_binding_2"/>
    <property type="match status" value="3"/>
</dbReference>
<reference evidence="2 3" key="1">
    <citation type="submission" date="2015-12" db="EMBL/GenBank/DDBJ databases">
        <title>Serinicoccus chungangenesis strain CD08_5 genome sequencing and assembly.</title>
        <authorList>
            <person name="Chander A.M."/>
            <person name="Kaur G."/>
            <person name="Nair G.R."/>
            <person name="Dhawan D.K."/>
            <person name="Kochhar R.K."/>
            <person name="Mayilraj S."/>
            <person name="Bhadada S.K."/>
        </authorList>
    </citation>
    <scope>NUCLEOTIDE SEQUENCE [LARGE SCALE GENOMIC DNA]</scope>
    <source>
        <strain evidence="2 3">CD08_5</strain>
    </source>
</reference>
<keyword evidence="3" id="KW-1185">Reference proteome</keyword>
<proteinExistence type="predicted"/>
<evidence type="ECO:0000256" key="1">
    <source>
        <dbReference type="SAM" id="SignalP"/>
    </source>
</evidence>
<evidence type="ECO:0000313" key="2">
    <source>
        <dbReference type="EMBL" id="KUG55730.1"/>
    </source>
</evidence>
<name>A0A0W8I8W3_9MICO</name>
<organism evidence="2 3">
    <name type="scientific">Serinicoccus chungangensis</name>
    <dbReference type="NCBI Taxonomy" id="767452"/>
    <lineage>
        <taxon>Bacteria</taxon>
        <taxon>Bacillati</taxon>
        <taxon>Actinomycetota</taxon>
        <taxon>Actinomycetes</taxon>
        <taxon>Micrococcales</taxon>
        <taxon>Ornithinimicrobiaceae</taxon>
        <taxon>Serinicoccus</taxon>
    </lineage>
</organism>
<gene>
    <name evidence="2" type="ORF">AVL62_05425</name>
</gene>
<dbReference type="STRING" id="767452.AVL62_05425"/>
<evidence type="ECO:0008006" key="4">
    <source>
        <dbReference type="Google" id="ProtNLM"/>
    </source>
</evidence>
<comment type="caution">
    <text evidence="2">The sequence shown here is derived from an EMBL/GenBank/DDBJ whole genome shotgun (WGS) entry which is preliminary data.</text>
</comment>
<feature type="chain" id="PRO_5006944121" description="Cell wall-binding repeat 2 family protein" evidence="1">
    <location>
        <begin position="26"/>
        <end position="354"/>
    </location>
</feature>
<protein>
    <recommendedName>
        <fullName evidence="4">Cell wall-binding repeat 2 family protein</fullName>
    </recommendedName>
</protein>
<keyword evidence="1" id="KW-0732">Signal</keyword>
<dbReference type="RefSeq" id="WP_058890838.1">
    <property type="nucleotide sequence ID" value="NZ_LQBL01000022.1"/>
</dbReference>
<dbReference type="OrthoDB" id="5143602at2"/>
<feature type="signal peptide" evidence="1">
    <location>
        <begin position="1"/>
        <end position="25"/>
    </location>
</feature>
<dbReference type="Proteomes" id="UP000054837">
    <property type="component" value="Unassembled WGS sequence"/>
</dbReference>
<dbReference type="InterPro" id="IPR007253">
    <property type="entry name" value="Cell_wall-bd_2"/>
</dbReference>